<dbReference type="Pfam" id="PF13624">
    <property type="entry name" value="SurA_N_3"/>
    <property type="match status" value="1"/>
</dbReference>
<dbReference type="Pfam" id="PF13616">
    <property type="entry name" value="Rotamase_3"/>
    <property type="match status" value="1"/>
</dbReference>
<dbReference type="SUPFAM" id="SSF109998">
    <property type="entry name" value="Triger factor/SurA peptide-binding domain-like"/>
    <property type="match status" value="1"/>
</dbReference>
<proteinExistence type="predicted"/>
<comment type="caution">
    <text evidence="4">The sequence shown here is derived from an EMBL/GenBank/DDBJ whole genome shotgun (WGS) entry which is preliminary data.</text>
</comment>
<dbReference type="Gene3D" id="3.10.50.40">
    <property type="match status" value="1"/>
</dbReference>
<dbReference type="Gene3D" id="1.10.4030.10">
    <property type="entry name" value="Porin chaperone SurA, peptide-binding domain"/>
    <property type="match status" value="1"/>
</dbReference>
<dbReference type="PANTHER" id="PTHR47637:SF1">
    <property type="entry name" value="CHAPERONE SURA"/>
    <property type="match status" value="1"/>
</dbReference>
<sequence>MRKSWLWIGLVSVSVLLSGKVAQAEIADRIVARVGHEIITLGEVREMGAELFQRIEAELQGEEQLLKKREVERELVKRIVEEKLIVYKAKKLKITVADEEISKSLEELKKENSLTDAQLEQVLKQQGLTLEEYRKRVKEQMLGSRAVHLEVRSKVQITDQEIEEDYQRHGAEYQLPEDVRIQQIVFLCGADADSKEEEKARIQAQHVLDKLKAGEDFTELAKKYSQDPSSAEEGSNYFKRGDLLPTLEEAAFKLKSGEITPIMRTQYGFHILKVIEKREGRLPPLAQFSDKIKEKLFRERATKVHDAWIQGLYKEFFVEILY</sequence>
<accession>A0A932CMH4</accession>
<dbReference type="Proteomes" id="UP000769766">
    <property type="component" value="Unassembled WGS sequence"/>
</dbReference>
<dbReference type="InterPro" id="IPR046357">
    <property type="entry name" value="PPIase_dom_sf"/>
</dbReference>
<evidence type="ECO:0000256" key="2">
    <source>
        <dbReference type="PROSITE-ProRule" id="PRU00278"/>
    </source>
</evidence>
<dbReference type="SUPFAM" id="SSF54534">
    <property type="entry name" value="FKBP-like"/>
    <property type="match status" value="1"/>
</dbReference>
<dbReference type="InterPro" id="IPR000297">
    <property type="entry name" value="PPIase_PpiC"/>
</dbReference>
<dbReference type="PANTHER" id="PTHR47637">
    <property type="entry name" value="CHAPERONE SURA"/>
    <property type="match status" value="1"/>
</dbReference>
<reference evidence="4" key="1">
    <citation type="submission" date="2020-07" db="EMBL/GenBank/DDBJ databases">
        <title>Huge and variable diversity of episymbiotic CPR bacteria and DPANN archaea in groundwater ecosystems.</title>
        <authorList>
            <person name="He C.Y."/>
            <person name="Keren R."/>
            <person name="Whittaker M."/>
            <person name="Farag I.F."/>
            <person name="Doudna J."/>
            <person name="Cate J.H.D."/>
            <person name="Banfield J.F."/>
        </authorList>
    </citation>
    <scope>NUCLEOTIDE SEQUENCE</scope>
    <source>
        <strain evidence="4">NC_groundwater_672_Ag_B-0.1um_62_36</strain>
    </source>
</reference>
<dbReference type="PROSITE" id="PS50198">
    <property type="entry name" value="PPIC_PPIASE_2"/>
    <property type="match status" value="1"/>
</dbReference>
<gene>
    <name evidence="4" type="ORF">HYY20_03140</name>
</gene>
<organism evidence="4 5">
    <name type="scientific">Tectimicrobiota bacterium</name>
    <dbReference type="NCBI Taxonomy" id="2528274"/>
    <lineage>
        <taxon>Bacteria</taxon>
        <taxon>Pseudomonadati</taxon>
        <taxon>Nitrospinota/Tectimicrobiota group</taxon>
        <taxon>Candidatus Tectimicrobiota</taxon>
    </lineage>
</organism>
<evidence type="ECO:0000313" key="4">
    <source>
        <dbReference type="EMBL" id="MBI2875859.1"/>
    </source>
</evidence>
<evidence type="ECO:0000259" key="3">
    <source>
        <dbReference type="PROSITE" id="PS50198"/>
    </source>
</evidence>
<feature type="domain" description="PpiC" evidence="3">
    <location>
        <begin position="176"/>
        <end position="276"/>
    </location>
</feature>
<dbReference type="EMBL" id="JACPRF010000096">
    <property type="protein sequence ID" value="MBI2875859.1"/>
    <property type="molecule type" value="Genomic_DNA"/>
</dbReference>
<protein>
    <submittedName>
        <fullName evidence="4">Peptidylprolyl isomerase</fullName>
    </submittedName>
</protein>
<dbReference type="InterPro" id="IPR050280">
    <property type="entry name" value="OMP_Chaperone_SurA"/>
</dbReference>
<keyword evidence="1" id="KW-0732">Signal</keyword>
<dbReference type="InterPro" id="IPR027304">
    <property type="entry name" value="Trigger_fact/SurA_dom_sf"/>
</dbReference>
<keyword evidence="2 4" id="KW-0413">Isomerase</keyword>
<name>A0A932CMH4_UNCTE</name>
<dbReference type="AlphaFoldDB" id="A0A932CMH4"/>
<keyword evidence="2" id="KW-0697">Rotamase</keyword>
<evidence type="ECO:0000313" key="5">
    <source>
        <dbReference type="Proteomes" id="UP000769766"/>
    </source>
</evidence>
<dbReference type="GO" id="GO:0003755">
    <property type="term" value="F:peptidyl-prolyl cis-trans isomerase activity"/>
    <property type="evidence" value="ECO:0007669"/>
    <property type="project" value="UniProtKB-KW"/>
</dbReference>
<evidence type="ECO:0000256" key="1">
    <source>
        <dbReference type="ARBA" id="ARBA00022729"/>
    </source>
</evidence>